<dbReference type="SUPFAM" id="SSF82895">
    <property type="entry name" value="TSP-1 type 1 repeat"/>
    <property type="match status" value="3"/>
</dbReference>
<sequence length="852" mass="91072">MAPSARGTLTSALFLLSCWALPDPRQQFLRALEPGDVTSHFGPDAAFEGRPAAPRLRRQAAGNVLHLELLVAAGPDVHQAHGEDTERYVLTNLNMGSELLRDPSLGAQFRVHLVKMVILTQLEDMCQALSCHTDPLDPSSCSRLLISLLDGTECGVGKACEKTQLEFMSEQCAQTDSEPLRLSPGGSAAFYRWGTAEQYSEGNALCRHVCRAVGESFMVRRGDRFLDGTRCVPGDPQEDGALSLCVSGSCRTFGCDGRMDSGQVRDVCQVCGGDNSTCRPQNGSFTAGRARDEKPPAPEPCVEAACPPGWDQLDVRSPGQEAASPAGSPRLEALAAHVWMPLAGPCSASCGQGLAELRFVCMDPALRTPVQEELCDLASKPESRREACQAAPCPARWETRALAPCPVTCGGGQVPLAVRCVRVDRGRLVSLPHSKCWPVPRPRPLEDCSPEPCPARWRYKLAACSLSCGGGVAQRILYCARAHGEDTDEEILPDTQCQGLPRPEPQEACSPEPCPPRWKVTSLGPCSASCGLGTATRSVACVRLDSGKDTEVDGAACAGLVRPQASIPCVITDCAYRWHVSAWTQCSVSCGEGIQRRHDACLGPRARVPVPADFCQQLPKPLTVRGCWAGPCAGQGTASPAPHEEAATPGQTTAAPAASPEWPQPHARLLSPAQGRLPGPQESPVETSVCGRQHLEPTGIIDMRGMVRADCAVAIGRPLGEVVTLRVLEGSLNCSAGCDTQLFGPRGEISSPLMSPGGRNVGGCRIFIDVAPQARIAIHALTVDRGTRAEGTDASYILIRDIRSLRTMAFRGQQTLYWESEGSQAEMEFSQGFLEAQASLRGQYWALHTRAP</sequence>
<evidence type="ECO:0000313" key="7">
    <source>
        <dbReference type="EMBL" id="OWK10768.1"/>
    </source>
</evidence>
<gene>
    <name evidence="7" type="ORF">Celaphus_00005073</name>
</gene>
<dbReference type="GO" id="GO:0005576">
    <property type="term" value="C:extracellular region"/>
    <property type="evidence" value="ECO:0007669"/>
    <property type="project" value="UniProtKB-SubCell"/>
</dbReference>
<dbReference type="PANTHER" id="PTHR13723">
    <property type="entry name" value="ADAMTS A DISINTEGRIN AND METALLOPROTEASE WITH THROMBOSPONDIN MOTIFS PROTEASE"/>
    <property type="match status" value="1"/>
</dbReference>
<dbReference type="SMART" id="SM00209">
    <property type="entry name" value="TSP1"/>
    <property type="match status" value="4"/>
</dbReference>
<dbReference type="PROSITE" id="PS51257">
    <property type="entry name" value="PROKAR_LIPOPROTEIN"/>
    <property type="match status" value="1"/>
</dbReference>
<name>A0A212CXP0_CEREH</name>
<evidence type="ECO:0000256" key="4">
    <source>
        <dbReference type="SAM" id="MobiDB-lite"/>
    </source>
</evidence>
<dbReference type="GO" id="GO:0004222">
    <property type="term" value="F:metalloendopeptidase activity"/>
    <property type="evidence" value="ECO:0007669"/>
    <property type="project" value="TreeGrafter"/>
</dbReference>
<dbReference type="EMBL" id="MKHE01000011">
    <property type="protein sequence ID" value="OWK10768.1"/>
    <property type="molecule type" value="Genomic_DNA"/>
</dbReference>
<keyword evidence="8" id="KW-1185">Reference proteome</keyword>
<dbReference type="InterPro" id="IPR013273">
    <property type="entry name" value="ADAMTS/ADAMTS-like"/>
</dbReference>
<dbReference type="Pfam" id="PF19030">
    <property type="entry name" value="TSP1_ADAMTS"/>
    <property type="match status" value="5"/>
</dbReference>
<keyword evidence="3" id="KW-1015">Disulfide bond</keyword>
<dbReference type="InterPro" id="IPR035914">
    <property type="entry name" value="Sperma_CUB_dom_sf"/>
</dbReference>
<feature type="compositionally biased region" description="Low complexity" evidence="4">
    <location>
        <begin position="647"/>
        <end position="660"/>
    </location>
</feature>
<proteinExistence type="predicted"/>
<feature type="domain" description="ADAMTS/ADAMTS-like cysteine-rich" evidence="6">
    <location>
        <begin position="163"/>
        <end position="278"/>
    </location>
</feature>
<accession>A0A212CXP0</accession>
<comment type="subcellular location">
    <subcellularLocation>
        <location evidence="1">Secreted</location>
    </subcellularLocation>
</comment>
<evidence type="ECO:0000256" key="1">
    <source>
        <dbReference type="ARBA" id="ARBA00004613"/>
    </source>
</evidence>
<dbReference type="GO" id="GO:0031012">
    <property type="term" value="C:extracellular matrix"/>
    <property type="evidence" value="ECO:0007669"/>
    <property type="project" value="TreeGrafter"/>
</dbReference>
<dbReference type="Pfam" id="PF19236">
    <property type="entry name" value="ADAMTS_CR_3"/>
    <property type="match status" value="1"/>
</dbReference>
<comment type="caution">
    <text evidence="7">The sequence shown here is derived from an EMBL/GenBank/DDBJ whole genome shotgun (WGS) entry which is preliminary data.</text>
</comment>
<evidence type="ECO:0000259" key="6">
    <source>
        <dbReference type="Pfam" id="PF19236"/>
    </source>
</evidence>
<dbReference type="PANTHER" id="PTHR13723:SF20">
    <property type="entry name" value="A DISINTEGRIN AND METALLOPROTEINASE WITH THROMBOSPONDIN MOTIFS 13"/>
    <property type="match status" value="1"/>
</dbReference>
<keyword evidence="2" id="KW-0964">Secreted</keyword>
<dbReference type="InterPro" id="IPR050439">
    <property type="entry name" value="ADAMTS_ADAMTS-like"/>
</dbReference>
<dbReference type="GO" id="GO:0030198">
    <property type="term" value="P:extracellular matrix organization"/>
    <property type="evidence" value="ECO:0007669"/>
    <property type="project" value="InterPro"/>
</dbReference>
<feature type="signal peptide" evidence="5">
    <location>
        <begin position="1"/>
        <end position="20"/>
    </location>
</feature>
<dbReference type="Gene3D" id="2.60.120.830">
    <property type="match status" value="1"/>
</dbReference>
<feature type="region of interest" description="Disordered" evidence="4">
    <location>
        <begin position="638"/>
        <end position="689"/>
    </location>
</feature>
<dbReference type="Gene3D" id="2.20.100.10">
    <property type="entry name" value="Thrombospondin type-1 (TSP1) repeat"/>
    <property type="match status" value="4"/>
</dbReference>
<dbReference type="AlphaFoldDB" id="A0A212CXP0"/>
<dbReference type="InterPro" id="IPR045371">
    <property type="entry name" value="ADAMTS_CR_3"/>
</dbReference>
<dbReference type="InterPro" id="IPR036383">
    <property type="entry name" value="TSP1_rpt_sf"/>
</dbReference>
<evidence type="ECO:0000313" key="8">
    <source>
        <dbReference type="Proteomes" id="UP000242450"/>
    </source>
</evidence>
<dbReference type="GO" id="GO:0006508">
    <property type="term" value="P:proteolysis"/>
    <property type="evidence" value="ECO:0007669"/>
    <property type="project" value="TreeGrafter"/>
</dbReference>
<protein>
    <recommendedName>
        <fullName evidence="6">ADAMTS/ADAMTS-like cysteine-rich domain-containing protein</fullName>
    </recommendedName>
</protein>
<evidence type="ECO:0000256" key="3">
    <source>
        <dbReference type="ARBA" id="ARBA00023157"/>
    </source>
</evidence>
<evidence type="ECO:0000256" key="5">
    <source>
        <dbReference type="SAM" id="SignalP"/>
    </source>
</evidence>
<dbReference type="Gene3D" id="3.40.1620.60">
    <property type="match status" value="1"/>
</dbReference>
<dbReference type="OrthoDB" id="9942326at2759"/>
<dbReference type="PROSITE" id="PS50092">
    <property type="entry name" value="TSP1"/>
    <property type="match status" value="3"/>
</dbReference>
<dbReference type="InterPro" id="IPR000884">
    <property type="entry name" value="TSP1_rpt"/>
</dbReference>
<keyword evidence="5" id="KW-0732">Signal</keyword>
<reference evidence="7 8" key="1">
    <citation type="journal article" date="2018" name="Mol. Genet. Genomics">
        <title>The red deer Cervus elaphus genome CerEla1.0: sequencing, annotating, genes, and chromosomes.</title>
        <authorList>
            <person name="Bana N.A."/>
            <person name="Nyiri A."/>
            <person name="Nagy J."/>
            <person name="Frank K."/>
            <person name="Nagy T."/>
            <person name="Steger V."/>
            <person name="Schiller M."/>
            <person name="Lakatos P."/>
            <person name="Sugar L."/>
            <person name="Horn P."/>
            <person name="Barta E."/>
            <person name="Orosz L."/>
        </authorList>
    </citation>
    <scope>NUCLEOTIDE SEQUENCE [LARGE SCALE GENOMIC DNA]</scope>
    <source>
        <strain evidence="7">Hungarian</strain>
    </source>
</reference>
<dbReference type="PRINTS" id="PR01857">
    <property type="entry name" value="ADAMTSFAMILY"/>
</dbReference>
<feature type="chain" id="PRO_5012871752" description="ADAMTS/ADAMTS-like cysteine-rich domain-containing protein" evidence="5">
    <location>
        <begin position="21"/>
        <end position="852"/>
    </location>
</feature>
<dbReference type="Proteomes" id="UP000242450">
    <property type="component" value="Chromosome 11"/>
</dbReference>
<evidence type="ECO:0000256" key="2">
    <source>
        <dbReference type="ARBA" id="ARBA00022525"/>
    </source>
</evidence>
<organism evidence="7 8">
    <name type="scientific">Cervus elaphus hippelaphus</name>
    <name type="common">European red deer</name>
    <dbReference type="NCBI Taxonomy" id="46360"/>
    <lineage>
        <taxon>Eukaryota</taxon>
        <taxon>Metazoa</taxon>
        <taxon>Chordata</taxon>
        <taxon>Craniata</taxon>
        <taxon>Vertebrata</taxon>
        <taxon>Euteleostomi</taxon>
        <taxon>Mammalia</taxon>
        <taxon>Eutheria</taxon>
        <taxon>Laurasiatheria</taxon>
        <taxon>Artiodactyla</taxon>
        <taxon>Ruminantia</taxon>
        <taxon>Pecora</taxon>
        <taxon>Cervidae</taxon>
        <taxon>Cervinae</taxon>
        <taxon>Cervus</taxon>
    </lineage>
</organism>
<dbReference type="SUPFAM" id="SSF49854">
    <property type="entry name" value="Spermadhesin, CUB domain"/>
    <property type="match status" value="1"/>
</dbReference>